<evidence type="ECO:0000256" key="2">
    <source>
        <dbReference type="PROSITE-ProRule" id="PRU00591"/>
    </source>
</evidence>
<evidence type="ECO:0000313" key="4">
    <source>
        <dbReference type="EMBL" id="NNJ31955.1"/>
    </source>
</evidence>
<keyword evidence="5" id="KW-1185">Reference proteome</keyword>
<dbReference type="PROSITE" id="PS51272">
    <property type="entry name" value="SLH"/>
    <property type="match status" value="2"/>
</dbReference>
<comment type="caution">
    <text evidence="4">The sequence shown here is derived from an EMBL/GenBank/DDBJ whole genome shotgun (WGS) entry which is preliminary data.</text>
</comment>
<dbReference type="SUPFAM" id="SSF69360">
    <property type="entry name" value="Cell wall binding repeat"/>
    <property type="match status" value="1"/>
</dbReference>
<feature type="domain" description="SLH" evidence="3">
    <location>
        <begin position="223"/>
        <end position="286"/>
    </location>
</feature>
<evidence type="ECO:0000256" key="1">
    <source>
        <dbReference type="ARBA" id="ARBA00022737"/>
    </source>
</evidence>
<dbReference type="PANTHER" id="PTHR43308">
    <property type="entry name" value="OUTER MEMBRANE PROTEIN ALPHA-RELATED"/>
    <property type="match status" value="1"/>
</dbReference>
<gene>
    <name evidence="4" type="ORF">G9470_19480</name>
</gene>
<feature type="repeat" description="Cell wall-binding" evidence="2">
    <location>
        <begin position="326"/>
        <end position="345"/>
    </location>
</feature>
<feature type="domain" description="SLH" evidence="3">
    <location>
        <begin position="157"/>
        <end position="220"/>
    </location>
</feature>
<dbReference type="PROSITE" id="PS51170">
    <property type="entry name" value="CW"/>
    <property type="match status" value="1"/>
</dbReference>
<dbReference type="Pfam" id="PF00395">
    <property type="entry name" value="SLH"/>
    <property type="match status" value="3"/>
</dbReference>
<sequence length="363" mass="39806">MEPSTLSGAARSQIGTRPVYDLKASYESGAKHVSNFGTGSVFVSIPYTPSSEEAIGGLYAVYVDEQGNPARVEGSAYDRNSRSVIFTTNHFSVYGLGYETPAAKLRDTNSHWAKDSIDYVVGRGLINGISETEFSPDNAITLKVLAKALGKLAAIDPNAYSKDEMADSEYSPYIQWAKEKGIIVSRENNQVAPDQPLTREEAAAILANYSKATEYKLPQVRSAVVFADAAKIQGGYQEAVAAMQMAGVMMAKEGSSFNPKANASRAEIAAMLHRYIKLTIEPATAEKWAKNDSGQYLFYKEGKAVTDWQTINDVTYFFDGSGILVSSRWIEIQGKWYYFNADGSLARSTKVDDYEVDEKGVRK</sequence>
<organism evidence="4 5">
    <name type="scientific">Lacrimispora defluvii</name>
    <dbReference type="NCBI Taxonomy" id="2719233"/>
    <lineage>
        <taxon>Bacteria</taxon>
        <taxon>Bacillati</taxon>
        <taxon>Bacillota</taxon>
        <taxon>Clostridia</taxon>
        <taxon>Lachnospirales</taxon>
        <taxon>Lachnospiraceae</taxon>
        <taxon>Lacrimispora</taxon>
    </lineage>
</organism>
<dbReference type="Pfam" id="PF01473">
    <property type="entry name" value="Choline_bind_1"/>
    <property type="match status" value="2"/>
</dbReference>
<dbReference type="InterPro" id="IPR051465">
    <property type="entry name" value="Cell_Envelope_Struct_Comp"/>
</dbReference>
<name>A0ABX1VX37_9FIRM</name>
<protein>
    <recommendedName>
        <fullName evidence="3">SLH domain-containing protein</fullName>
    </recommendedName>
</protein>
<dbReference type="Gene3D" id="2.10.270.10">
    <property type="entry name" value="Cholin Binding"/>
    <property type="match status" value="1"/>
</dbReference>
<dbReference type="Proteomes" id="UP000539052">
    <property type="component" value="Unassembled WGS sequence"/>
</dbReference>
<accession>A0ABX1VX37</accession>
<dbReference type="PANTHER" id="PTHR43308:SF5">
    <property type="entry name" value="S-LAYER PROTEIN _ PEPTIDOGLYCAN ENDO-BETA-N-ACETYLGLUCOSAMINIDASE"/>
    <property type="match status" value="1"/>
</dbReference>
<dbReference type="RefSeq" id="WP_170823061.1">
    <property type="nucleotide sequence ID" value="NZ_JAAOXG010000041.1"/>
</dbReference>
<dbReference type="InterPro" id="IPR001119">
    <property type="entry name" value="SLH_dom"/>
</dbReference>
<evidence type="ECO:0000259" key="3">
    <source>
        <dbReference type="PROSITE" id="PS51272"/>
    </source>
</evidence>
<dbReference type="EMBL" id="JAAOXG010000041">
    <property type="protein sequence ID" value="NNJ31955.1"/>
    <property type="molecule type" value="Genomic_DNA"/>
</dbReference>
<evidence type="ECO:0000313" key="5">
    <source>
        <dbReference type="Proteomes" id="UP000539052"/>
    </source>
</evidence>
<proteinExistence type="predicted"/>
<dbReference type="InterPro" id="IPR018337">
    <property type="entry name" value="Cell_wall/Cho-bd_repeat"/>
</dbReference>
<reference evidence="4 5" key="1">
    <citation type="submission" date="2020-03" db="EMBL/GenBank/DDBJ databases">
        <title>Genome Sequence of industrial isolate, B5A.</title>
        <authorList>
            <person name="Sharma S."/>
            <person name="Patil P.B."/>
            <person name="Korpole S."/>
        </authorList>
    </citation>
    <scope>NUCLEOTIDE SEQUENCE [LARGE SCALE GENOMIC DNA]</scope>
    <source>
        <strain evidence="4 5">PI-S10-B5A</strain>
    </source>
</reference>
<keyword evidence="1" id="KW-0677">Repeat</keyword>